<evidence type="ECO:0000256" key="1">
    <source>
        <dbReference type="ARBA" id="ARBA00004418"/>
    </source>
</evidence>
<keyword evidence="4" id="KW-0732">Signal</keyword>
<dbReference type="PANTHER" id="PTHR30368">
    <property type="entry name" value="SULFATE-BINDING PROTEIN"/>
    <property type="match status" value="1"/>
</dbReference>
<evidence type="ECO:0000313" key="6">
    <source>
        <dbReference type="EMBL" id="GGH75493.1"/>
    </source>
</evidence>
<protein>
    <submittedName>
        <fullName evidence="6">Sulfate-binding protein</fullName>
    </submittedName>
</protein>
<name>A0ABQ1ZTF3_9BACL</name>
<evidence type="ECO:0000256" key="4">
    <source>
        <dbReference type="ARBA" id="ARBA00022729"/>
    </source>
</evidence>
<dbReference type="Gene3D" id="3.40.190.10">
    <property type="entry name" value="Periplasmic binding protein-like II"/>
    <property type="match status" value="2"/>
</dbReference>
<evidence type="ECO:0000256" key="2">
    <source>
        <dbReference type="ARBA" id="ARBA00006099"/>
    </source>
</evidence>
<sequence length="389" mass="41955">MESGHEKRMYAAIVEPDRYLSLQRAATTPNGTSKSGQAGKLKRLSAVAASLALLVSLLVGCGPGESTAESVGGTAQQGDVTLVIGAYSVVKDSVQDIIPLFQQKWKEETGQTVTFEESYEASGTQARAIVGGFEADVTLLSLEGDIDKLTKAGLVSENWKEKPDGGMITRSVAVIGTREGNPLGLKSFADLAKPGVKVLYPNPKTSGGAQWDINAIYGAGLKESERETGQKDPAFAKQFLESVHANIESLDKSGRASMAAFEYGVGDALVTYENELVARIKQGAKYEIVVPDDTILIENPAVVVDANVDKHGTREVAEAFLDFLWSSEAQQVFAENGFRPTDQAVYAKFEQDYPVPPGLFDIKYLGGWSEVRETLYSKRGIWYQVLAGI</sequence>
<dbReference type="NCBIfam" id="TIGR00971">
    <property type="entry name" value="3a0106s03"/>
    <property type="match status" value="1"/>
</dbReference>
<accession>A0ABQ1ZTF3</accession>
<organism evidence="6 7">
    <name type="scientific">Saccharibacillus endophyticus</name>
    <dbReference type="NCBI Taxonomy" id="2060666"/>
    <lineage>
        <taxon>Bacteria</taxon>
        <taxon>Bacillati</taxon>
        <taxon>Bacillota</taxon>
        <taxon>Bacilli</taxon>
        <taxon>Bacillales</taxon>
        <taxon>Paenibacillaceae</taxon>
        <taxon>Saccharibacillus</taxon>
    </lineage>
</organism>
<evidence type="ECO:0000313" key="7">
    <source>
        <dbReference type="Proteomes" id="UP000605427"/>
    </source>
</evidence>
<dbReference type="Pfam" id="PF13531">
    <property type="entry name" value="SBP_bac_11"/>
    <property type="match status" value="1"/>
</dbReference>
<comment type="caution">
    <text evidence="6">The sequence shown here is derived from an EMBL/GenBank/DDBJ whole genome shotgun (WGS) entry which is preliminary data.</text>
</comment>
<evidence type="ECO:0000256" key="3">
    <source>
        <dbReference type="ARBA" id="ARBA00022448"/>
    </source>
</evidence>
<dbReference type="RefSeq" id="WP_229714113.1">
    <property type="nucleotide sequence ID" value="NZ_BMDD01000002.1"/>
</dbReference>
<reference evidence="7" key="1">
    <citation type="journal article" date="2019" name="Int. J. Syst. Evol. Microbiol.">
        <title>The Global Catalogue of Microorganisms (GCM) 10K type strain sequencing project: providing services to taxonomists for standard genome sequencing and annotation.</title>
        <authorList>
            <consortium name="The Broad Institute Genomics Platform"/>
            <consortium name="The Broad Institute Genome Sequencing Center for Infectious Disease"/>
            <person name="Wu L."/>
            <person name="Ma J."/>
        </authorList>
    </citation>
    <scope>NUCLEOTIDE SEQUENCE [LARGE SCALE GENOMIC DNA]</scope>
    <source>
        <strain evidence="7">CCM 8702</strain>
    </source>
</reference>
<proteinExistence type="inferred from homology"/>
<comment type="similarity">
    <text evidence="2">Belongs to the prokaryotic sulfate-binding protein family.</text>
</comment>
<comment type="subcellular location">
    <subcellularLocation>
        <location evidence="1">Periplasm</location>
    </subcellularLocation>
</comment>
<evidence type="ECO:0000256" key="5">
    <source>
        <dbReference type="ARBA" id="ARBA00022764"/>
    </source>
</evidence>
<dbReference type="EMBL" id="BMDD01000002">
    <property type="protein sequence ID" value="GGH75493.1"/>
    <property type="molecule type" value="Genomic_DNA"/>
</dbReference>
<dbReference type="PANTHER" id="PTHR30368:SF2">
    <property type="entry name" value="SULFATE-BINDING PROTEIN"/>
    <property type="match status" value="1"/>
</dbReference>
<dbReference type="Proteomes" id="UP000605427">
    <property type="component" value="Unassembled WGS sequence"/>
</dbReference>
<keyword evidence="7" id="KW-1185">Reference proteome</keyword>
<dbReference type="SUPFAM" id="SSF53850">
    <property type="entry name" value="Periplasmic binding protein-like II"/>
    <property type="match status" value="1"/>
</dbReference>
<gene>
    <name evidence="6" type="primary">sbpA</name>
    <name evidence="6" type="ORF">GCM10007362_16610</name>
</gene>
<keyword evidence="5" id="KW-0574">Periplasm</keyword>
<keyword evidence="3" id="KW-0813">Transport</keyword>
<dbReference type="InterPro" id="IPR005669">
    <property type="entry name" value="Thiosulph/SO4-bd"/>
</dbReference>